<evidence type="ECO:0000313" key="1">
    <source>
        <dbReference type="EMBL" id="EDN59147.1"/>
    </source>
</evidence>
<dbReference type="EMBL" id="AAFW02000176">
    <property type="protein sequence ID" value="EDN59147.1"/>
    <property type="molecule type" value="Genomic_DNA"/>
</dbReference>
<comment type="caution">
    <text evidence="1">The sequence shown here is derived from an EMBL/GenBank/DDBJ whole genome shotgun (WGS) entry which is preliminary data.</text>
</comment>
<dbReference type="AlphaFoldDB" id="A7A236"/>
<proteinExistence type="predicted"/>
<evidence type="ECO:0000313" key="2">
    <source>
        <dbReference type="Proteomes" id="UP000007060"/>
    </source>
</evidence>
<gene>
    <name evidence="1" type="ORF">SCY_1746</name>
</gene>
<sequence>MKHIKRNSLTLYPISKVLVKVCCYALYFQIKFFKFHIFNLHERNKILFSAFIKKRNCFTHSICSTSSTTSMHEHISIGRGIKLDDEINVGYVNTSSSHICCE</sequence>
<reference evidence="1 2" key="1">
    <citation type="journal article" date="2007" name="Proc. Natl. Acad. Sci. U.S.A.">
        <title>Genome sequencing and comparative analysis of Saccharomyces cerevisiae strain YJM789.</title>
        <authorList>
            <person name="Wei W."/>
            <person name="McCusker J.H."/>
            <person name="Hyman R.W."/>
            <person name="Jones T."/>
            <person name="Ning Y."/>
            <person name="Cao Z."/>
            <person name="Gu Z."/>
            <person name="Bruno D."/>
            <person name="Miranda M."/>
            <person name="Nguyen M."/>
            <person name="Wilhelmy J."/>
            <person name="Komp C."/>
            <person name="Tamse R."/>
            <person name="Wang X."/>
            <person name="Jia P."/>
            <person name="Luedi P."/>
            <person name="Oefner P.J."/>
            <person name="David L."/>
            <person name="Dietrich F.S."/>
            <person name="Li Y."/>
            <person name="Davis R.W."/>
            <person name="Steinmetz L.M."/>
        </authorList>
    </citation>
    <scope>NUCLEOTIDE SEQUENCE [LARGE SCALE GENOMIC DNA]</scope>
    <source>
        <strain evidence="1 2">YJM789</strain>
    </source>
</reference>
<organism evidence="1 2">
    <name type="scientific">Saccharomyces cerevisiae (strain YJM789)</name>
    <name type="common">Baker's yeast</name>
    <dbReference type="NCBI Taxonomy" id="307796"/>
    <lineage>
        <taxon>Eukaryota</taxon>
        <taxon>Fungi</taxon>
        <taxon>Dikarya</taxon>
        <taxon>Ascomycota</taxon>
        <taxon>Saccharomycotina</taxon>
        <taxon>Saccharomycetes</taxon>
        <taxon>Saccharomycetales</taxon>
        <taxon>Saccharomycetaceae</taxon>
        <taxon>Saccharomyces</taxon>
    </lineage>
</organism>
<dbReference type="HOGENOM" id="CLU_2279643_0_0_1"/>
<name>A7A236_YEAS7</name>
<accession>A7A236</accession>
<protein>
    <submittedName>
        <fullName evidence="1">Uncharacterized protein</fullName>
    </submittedName>
</protein>
<dbReference type="Proteomes" id="UP000007060">
    <property type="component" value="Unassembled WGS sequence"/>
</dbReference>